<sequence>MKTCEIHCGDAATILKKFPDESIDCIVTSPPYYGLRDYGKQEQIGLEKSFDEYLDKILVVTAELKRVLTPAGTLWWNHGDSYGAGNRKTGVEDSLSNKKRISTKHRAQGFDKCLLMQPHRLAIRMIDEQGWILRNEIIWHKPNCMPQSVRDRFTVDFETILFFTKSKKYWFEQQKEALANPNRKNFASGNRTFGKNKDRNDNDLGERSKNYSFPDGRNKRSVWKISTKAFPEAHFAVYP</sequence>
<feature type="compositionally biased region" description="Basic and acidic residues" evidence="9">
    <location>
        <begin position="195"/>
        <end position="209"/>
    </location>
</feature>
<keyword evidence="4" id="KW-0808">Transferase</keyword>
<dbReference type="GO" id="GO:0009307">
    <property type="term" value="P:DNA restriction-modification system"/>
    <property type="evidence" value="ECO:0007669"/>
    <property type="project" value="UniProtKB-KW"/>
</dbReference>
<comment type="caution">
    <text evidence="11">The sequence shown here is derived from an EMBL/GenBank/DDBJ whole genome shotgun (WGS) entry which is preliminary data.</text>
</comment>
<evidence type="ECO:0000256" key="1">
    <source>
        <dbReference type="ARBA" id="ARBA00010203"/>
    </source>
</evidence>
<keyword evidence="5" id="KW-0949">S-adenosyl-L-methionine</keyword>
<evidence type="ECO:0000256" key="4">
    <source>
        <dbReference type="ARBA" id="ARBA00022679"/>
    </source>
</evidence>
<dbReference type="PROSITE" id="PS00093">
    <property type="entry name" value="N4_MTASE"/>
    <property type="match status" value="1"/>
</dbReference>
<feature type="compositionally biased region" description="Polar residues" evidence="9">
    <location>
        <begin position="182"/>
        <end position="193"/>
    </location>
</feature>
<dbReference type="InterPro" id="IPR029063">
    <property type="entry name" value="SAM-dependent_MTases_sf"/>
</dbReference>
<dbReference type="GO" id="GO:0003677">
    <property type="term" value="F:DNA binding"/>
    <property type="evidence" value="ECO:0007669"/>
    <property type="project" value="UniProtKB-KW"/>
</dbReference>
<dbReference type="GO" id="GO:0032259">
    <property type="term" value="P:methylation"/>
    <property type="evidence" value="ECO:0007669"/>
    <property type="project" value="UniProtKB-KW"/>
</dbReference>
<evidence type="ECO:0000256" key="2">
    <source>
        <dbReference type="ARBA" id="ARBA00012185"/>
    </source>
</evidence>
<keyword evidence="3" id="KW-0489">Methyltransferase</keyword>
<evidence type="ECO:0000256" key="6">
    <source>
        <dbReference type="ARBA" id="ARBA00022747"/>
    </source>
</evidence>
<comment type="catalytic activity">
    <reaction evidence="8">
        <text>a 2'-deoxycytidine in DNA + S-adenosyl-L-methionine = an N(4)-methyl-2'-deoxycytidine in DNA + S-adenosyl-L-homocysteine + H(+)</text>
        <dbReference type="Rhea" id="RHEA:16857"/>
        <dbReference type="Rhea" id="RHEA-COMP:11369"/>
        <dbReference type="Rhea" id="RHEA-COMP:13674"/>
        <dbReference type="ChEBI" id="CHEBI:15378"/>
        <dbReference type="ChEBI" id="CHEBI:57856"/>
        <dbReference type="ChEBI" id="CHEBI:59789"/>
        <dbReference type="ChEBI" id="CHEBI:85452"/>
        <dbReference type="ChEBI" id="CHEBI:137933"/>
        <dbReference type="EC" id="2.1.1.113"/>
    </reaction>
</comment>
<dbReference type="Pfam" id="PF01555">
    <property type="entry name" value="N6_N4_Mtase"/>
    <property type="match status" value="1"/>
</dbReference>
<gene>
    <name evidence="11" type="ORF">LCGC14_3100160</name>
</gene>
<dbReference type="EMBL" id="LAZR01066777">
    <property type="protein sequence ID" value="KKK52910.1"/>
    <property type="molecule type" value="Genomic_DNA"/>
</dbReference>
<feature type="non-terminal residue" evidence="11">
    <location>
        <position position="239"/>
    </location>
</feature>
<keyword evidence="6" id="KW-0680">Restriction system</keyword>
<evidence type="ECO:0000256" key="7">
    <source>
        <dbReference type="ARBA" id="ARBA00023125"/>
    </source>
</evidence>
<evidence type="ECO:0000256" key="9">
    <source>
        <dbReference type="SAM" id="MobiDB-lite"/>
    </source>
</evidence>
<dbReference type="EC" id="2.1.1.113" evidence="2"/>
<dbReference type="AlphaFoldDB" id="A0A0F8WWX5"/>
<feature type="domain" description="DNA methylase N-4/N-6" evidence="10">
    <location>
        <begin position="23"/>
        <end position="227"/>
    </location>
</feature>
<dbReference type="InterPro" id="IPR017985">
    <property type="entry name" value="MeTrfase_CN4_CS"/>
</dbReference>
<comment type="similarity">
    <text evidence="1">Belongs to the N(4)/N(6)-methyltransferase family. N(4) subfamily.</text>
</comment>
<organism evidence="11">
    <name type="scientific">marine sediment metagenome</name>
    <dbReference type="NCBI Taxonomy" id="412755"/>
    <lineage>
        <taxon>unclassified sequences</taxon>
        <taxon>metagenomes</taxon>
        <taxon>ecological metagenomes</taxon>
    </lineage>
</organism>
<dbReference type="InterPro" id="IPR002941">
    <property type="entry name" value="DNA_methylase_N4/N6"/>
</dbReference>
<evidence type="ECO:0000256" key="5">
    <source>
        <dbReference type="ARBA" id="ARBA00022691"/>
    </source>
</evidence>
<evidence type="ECO:0000259" key="10">
    <source>
        <dbReference type="Pfam" id="PF01555"/>
    </source>
</evidence>
<dbReference type="PRINTS" id="PR00508">
    <property type="entry name" value="S21N4MTFRASE"/>
</dbReference>
<accession>A0A0F8WWX5</accession>
<feature type="region of interest" description="Disordered" evidence="9">
    <location>
        <begin position="181"/>
        <end position="213"/>
    </location>
</feature>
<dbReference type="InterPro" id="IPR001091">
    <property type="entry name" value="RM_Methyltransferase"/>
</dbReference>
<dbReference type="GO" id="GO:0008170">
    <property type="term" value="F:N-methyltransferase activity"/>
    <property type="evidence" value="ECO:0007669"/>
    <property type="project" value="InterPro"/>
</dbReference>
<dbReference type="GO" id="GO:0015667">
    <property type="term" value="F:site-specific DNA-methyltransferase (cytosine-N4-specific) activity"/>
    <property type="evidence" value="ECO:0007669"/>
    <property type="project" value="UniProtKB-EC"/>
</dbReference>
<name>A0A0F8WWX5_9ZZZZ</name>
<proteinExistence type="inferred from homology"/>
<dbReference type="Gene3D" id="3.40.50.150">
    <property type="entry name" value="Vaccinia Virus protein VP39"/>
    <property type="match status" value="1"/>
</dbReference>
<evidence type="ECO:0000256" key="8">
    <source>
        <dbReference type="ARBA" id="ARBA00049120"/>
    </source>
</evidence>
<keyword evidence="7" id="KW-0238">DNA-binding</keyword>
<protein>
    <recommendedName>
        <fullName evidence="2">site-specific DNA-methyltransferase (cytosine-N(4)-specific)</fullName>
        <ecNumber evidence="2">2.1.1.113</ecNumber>
    </recommendedName>
</protein>
<reference evidence="11" key="1">
    <citation type="journal article" date="2015" name="Nature">
        <title>Complex archaea that bridge the gap between prokaryotes and eukaryotes.</title>
        <authorList>
            <person name="Spang A."/>
            <person name="Saw J.H."/>
            <person name="Jorgensen S.L."/>
            <person name="Zaremba-Niedzwiedzka K."/>
            <person name="Martijn J."/>
            <person name="Lind A.E."/>
            <person name="van Eijk R."/>
            <person name="Schleper C."/>
            <person name="Guy L."/>
            <person name="Ettema T.J."/>
        </authorList>
    </citation>
    <scope>NUCLEOTIDE SEQUENCE</scope>
</reference>
<evidence type="ECO:0000256" key="3">
    <source>
        <dbReference type="ARBA" id="ARBA00022603"/>
    </source>
</evidence>
<dbReference type="SUPFAM" id="SSF53335">
    <property type="entry name" value="S-adenosyl-L-methionine-dependent methyltransferases"/>
    <property type="match status" value="1"/>
</dbReference>
<evidence type="ECO:0000313" key="11">
    <source>
        <dbReference type="EMBL" id="KKK52910.1"/>
    </source>
</evidence>